<dbReference type="InterPro" id="IPR036271">
    <property type="entry name" value="Tet_transcr_reg_TetR-rel_C_sf"/>
</dbReference>
<name>A0A543IMU9_9ACTN</name>
<dbReference type="InterPro" id="IPR041678">
    <property type="entry name" value="TetR_C_16"/>
</dbReference>
<sequence>MTETADAQNAEPQDLAAYAAARFAEALAGPREQLGERLFRMSLTAWENPDLRPQLLEKIRSAATSDAGAARLRDHFSSMLVERVGEVVEAPRLNLNAVVVQVVGVIMTRYVMKMEPIASTSVDELVETFAPTIQRYLDA</sequence>
<dbReference type="Proteomes" id="UP000316706">
    <property type="component" value="Unassembled WGS sequence"/>
</dbReference>
<dbReference type="SUPFAM" id="SSF48498">
    <property type="entry name" value="Tetracyclin repressor-like, C-terminal domain"/>
    <property type="match status" value="1"/>
</dbReference>
<organism evidence="2 3">
    <name type="scientific">Actinomadura hallensis</name>
    <dbReference type="NCBI Taxonomy" id="337895"/>
    <lineage>
        <taxon>Bacteria</taxon>
        <taxon>Bacillati</taxon>
        <taxon>Actinomycetota</taxon>
        <taxon>Actinomycetes</taxon>
        <taxon>Streptosporangiales</taxon>
        <taxon>Thermomonosporaceae</taxon>
        <taxon>Actinomadura</taxon>
    </lineage>
</organism>
<dbReference type="EMBL" id="VFPO01000001">
    <property type="protein sequence ID" value="TQM71881.1"/>
    <property type="molecule type" value="Genomic_DNA"/>
</dbReference>
<keyword evidence="3" id="KW-1185">Reference proteome</keyword>
<gene>
    <name evidence="2" type="ORF">FHX41_5661</name>
</gene>
<evidence type="ECO:0000313" key="3">
    <source>
        <dbReference type="Proteomes" id="UP000316706"/>
    </source>
</evidence>
<protein>
    <recommendedName>
        <fullName evidence="1">Tetracyclin repressor-like C-terminal domain-containing protein</fullName>
    </recommendedName>
</protein>
<dbReference type="AlphaFoldDB" id="A0A543IMU9"/>
<comment type="caution">
    <text evidence="2">The sequence shown here is derived from an EMBL/GenBank/DDBJ whole genome shotgun (WGS) entry which is preliminary data.</text>
</comment>
<dbReference type="RefSeq" id="WP_141973440.1">
    <property type="nucleotide sequence ID" value="NZ_VFPO01000001.1"/>
</dbReference>
<dbReference type="OrthoDB" id="3210235at2"/>
<reference evidence="2 3" key="1">
    <citation type="submission" date="2019-06" db="EMBL/GenBank/DDBJ databases">
        <title>Sequencing the genomes of 1000 actinobacteria strains.</title>
        <authorList>
            <person name="Klenk H.-P."/>
        </authorList>
    </citation>
    <scope>NUCLEOTIDE SEQUENCE [LARGE SCALE GENOMIC DNA]</scope>
    <source>
        <strain evidence="2 3">DSM 45043</strain>
    </source>
</reference>
<accession>A0A543IMU9</accession>
<evidence type="ECO:0000259" key="1">
    <source>
        <dbReference type="Pfam" id="PF17920"/>
    </source>
</evidence>
<dbReference type="Pfam" id="PF17920">
    <property type="entry name" value="TetR_C_16"/>
    <property type="match status" value="1"/>
</dbReference>
<dbReference type="Gene3D" id="1.10.357.10">
    <property type="entry name" value="Tetracycline Repressor, domain 2"/>
    <property type="match status" value="1"/>
</dbReference>
<evidence type="ECO:0000313" key="2">
    <source>
        <dbReference type="EMBL" id="TQM71881.1"/>
    </source>
</evidence>
<feature type="domain" description="Tetracyclin repressor-like C-terminal" evidence="1">
    <location>
        <begin position="32"/>
        <end position="137"/>
    </location>
</feature>
<proteinExistence type="predicted"/>